<dbReference type="InterPro" id="IPR009057">
    <property type="entry name" value="Homeodomain-like_sf"/>
</dbReference>
<accession>A0ABT1MBB6</accession>
<dbReference type="PANTHER" id="PTHR30055:SF234">
    <property type="entry name" value="HTH-TYPE TRANSCRIPTIONAL REGULATOR BETI"/>
    <property type="match status" value="1"/>
</dbReference>
<keyword evidence="7" id="KW-1185">Reference proteome</keyword>
<protein>
    <submittedName>
        <fullName evidence="6">TetR/AcrR family transcriptional regulator</fullName>
    </submittedName>
</protein>
<dbReference type="RefSeq" id="WP_255062829.1">
    <property type="nucleotide sequence ID" value="NZ_JANDBD010000010.1"/>
</dbReference>
<evidence type="ECO:0000313" key="6">
    <source>
        <dbReference type="EMBL" id="MCP9275082.1"/>
    </source>
</evidence>
<dbReference type="Pfam" id="PF00440">
    <property type="entry name" value="TetR_N"/>
    <property type="match status" value="1"/>
</dbReference>
<comment type="caution">
    <text evidence="6">The sequence shown here is derived from an EMBL/GenBank/DDBJ whole genome shotgun (WGS) entry which is preliminary data.</text>
</comment>
<organism evidence="6 7">
    <name type="scientific">Mycolicibacterium arenosum</name>
    <dbReference type="NCBI Taxonomy" id="2952157"/>
    <lineage>
        <taxon>Bacteria</taxon>
        <taxon>Bacillati</taxon>
        <taxon>Actinomycetota</taxon>
        <taxon>Actinomycetes</taxon>
        <taxon>Mycobacteriales</taxon>
        <taxon>Mycobacteriaceae</taxon>
        <taxon>Mycolicibacterium</taxon>
    </lineage>
</organism>
<dbReference type="Gene3D" id="1.10.357.10">
    <property type="entry name" value="Tetracycline Repressor, domain 2"/>
    <property type="match status" value="1"/>
</dbReference>
<keyword evidence="2 4" id="KW-0238">DNA-binding</keyword>
<keyword evidence="1" id="KW-0805">Transcription regulation</keyword>
<keyword evidence="3" id="KW-0804">Transcription</keyword>
<sequence>MPEDVKREYRSTLRAAQAADTRSAIVAAAAHLFVERGYAATTIDAVAADAGVSRKTVFTAVGGKVELLKTAVDWAVAGDDGAVSVRNRPAVLDVLARSGAKDLLAGWTRVLVGIDVRVAGLFRALEVAAESDDDARTLLEESQRQRLSGAREIVKRLIALNALSPDVSRAEAVDIAWLATDPVLYDRFVRVRGWSVTRFEAWLARLLVTQLLG</sequence>
<dbReference type="SUPFAM" id="SSF46689">
    <property type="entry name" value="Homeodomain-like"/>
    <property type="match status" value="1"/>
</dbReference>
<dbReference type="InterPro" id="IPR050109">
    <property type="entry name" value="HTH-type_TetR-like_transc_reg"/>
</dbReference>
<evidence type="ECO:0000313" key="7">
    <source>
        <dbReference type="Proteomes" id="UP001651690"/>
    </source>
</evidence>
<reference evidence="6 7" key="1">
    <citation type="submission" date="2022-06" db="EMBL/GenBank/DDBJ databases">
        <title>Mycolicibacterium sp. CAU 1645 isolated from seawater.</title>
        <authorList>
            <person name="Kim W."/>
        </authorList>
    </citation>
    <scope>NUCLEOTIDE SEQUENCE [LARGE SCALE GENOMIC DNA]</scope>
    <source>
        <strain evidence="6 7">CAU 1645</strain>
    </source>
</reference>
<dbReference type="PROSITE" id="PS50977">
    <property type="entry name" value="HTH_TETR_2"/>
    <property type="match status" value="1"/>
</dbReference>
<dbReference type="InterPro" id="IPR001647">
    <property type="entry name" value="HTH_TetR"/>
</dbReference>
<evidence type="ECO:0000256" key="3">
    <source>
        <dbReference type="ARBA" id="ARBA00023163"/>
    </source>
</evidence>
<gene>
    <name evidence="6" type="ORF">NM203_23100</name>
</gene>
<feature type="domain" description="HTH tetR-type" evidence="5">
    <location>
        <begin position="19"/>
        <end position="79"/>
    </location>
</feature>
<evidence type="ECO:0000256" key="4">
    <source>
        <dbReference type="PROSITE-ProRule" id="PRU00335"/>
    </source>
</evidence>
<name>A0ABT1MBB6_9MYCO</name>
<evidence type="ECO:0000259" key="5">
    <source>
        <dbReference type="PROSITE" id="PS50977"/>
    </source>
</evidence>
<feature type="DNA-binding region" description="H-T-H motif" evidence="4">
    <location>
        <begin position="42"/>
        <end position="61"/>
    </location>
</feature>
<evidence type="ECO:0000256" key="2">
    <source>
        <dbReference type="ARBA" id="ARBA00023125"/>
    </source>
</evidence>
<dbReference type="PRINTS" id="PR00455">
    <property type="entry name" value="HTHTETR"/>
</dbReference>
<dbReference type="EMBL" id="JANDBD010000010">
    <property type="protein sequence ID" value="MCP9275082.1"/>
    <property type="molecule type" value="Genomic_DNA"/>
</dbReference>
<dbReference type="Proteomes" id="UP001651690">
    <property type="component" value="Unassembled WGS sequence"/>
</dbReference>
<proteinExistence type="predicted"/>
<dbReference type="PANTHER" id="PTHR30055">
    <property type="entry name" value="HTH-TYPE TRANSCRIPTIONAL REGULATOR RUTR"/>
    <property type="match status" value="1"/>
</dbReference>
<evidence type="ECO:0000256" key="1">
    <source>
        <dbReference type="ARBA" id="ARBA00023015"/>
    </source>
</evidence>